<evidence type="ECO:0008006" key="11">
    <source>
        <dbReference type="Google" id="ProtNLM"/>
    </source>
</evidence>
<evidence type="ECO:0000313" key="9">
    <source>
        <dbReference type="EMBL" id="KAJ8368633.1"/>
    </source>
</evidence>
<dbReference type="EMBL" id="JAINUF010000003">
    <property type="protein sequence ID" value="KAJ8368633.1"/>
    <property type="molecule type" value="Genomic_DNA"/>
</dbReference>
<evidence type="ECO:0000256" key="4">
    <source>
        <dbReference type="ARBA" id="ARBA00022729"/>
    </source>
</evidence>
<keyword evidence="5 8" id="KW-1133">Transmembrane helix</keyword>
<evidence type="ECO:0000256" key="7">
    <source>
        <dbReference type="ARBA" id="ARBA00023180"/>
    </source>
</evidence>
<evidence type="ECO:0000256" key="2">
    <source>
        <dbReference type="ARBA" id="ARBA00005341"/>
    </source>
</evidence>
<keyword evidence="4" id="KW-0732">Signal</keyword>
<dbReference type="OrthoDB" id="6160056at2759"/>
<name>A0A9Q1FVP6_SYNKA</name>
<dbReference type="AlphaFoldDB" id="A0A9Q1FVP6"/>
<dbReference type="PANTHER" id="PTHR11337:SF14">
    <property type="entry name" value="PORIMIN"/>
    <property type="match status" value="1"/>
</dbReference>
<dbReference type="PANTHER" id="PTHR11337">
    <property type="entry name" value="MUCIN/PORIMIN"/>
    <property type="match status" value="1"/>
</dbReference>
<organism evidence="9 10">
    <name type="scientific">Synaphobranchus kaupii</name>
    <name type="common">Kaup's arrowtooth eel</name>
    <dbReference type="NCBI Taxonomy" id="118154"/>
    <lineage>
        <taxon>Eukaryota</taxon>
        <taxon>Metazoa</taxon>
        <taxon>Chordata</taxon>
        <taxon>Craniata</taxon>
        <taxon>Vertebrata</taxon>
        <taxon>Euteleostomi</taxon>
        <taxon>Actinopterygii</taxon>
        <taxon>Neopterygii</taxon>
        <taxon>Teleostei</taxon>
        <taxon>Anguilliformes</taxon>
        <taxon>Synaphobranchidae</taxon>
        <taxon>Synaphobranchus</taxon>
    </lineage>
</organism>
<dbReference type="GO" id="GO:0016020">
    <property type="term" value="C:membrane"/>
    <property type="evidence" value="ECO:0007669"/>
    <property type="project" value="UniProtKB-SubCell"/>
</dbReference>
<dbReference type="InterPro" id="IPR007947">
    <property type="entry name" value="CD164_MGC24"/>
</dbReference>
<keyword evidence="10" id="KW-1185">Reference proteome</keyword>
<protein>
    <recommendedName>
        <fullName evidence="11">Transmembrane protein</fullName>
    </recommendedName>
</protein>
<evidence type="ECO:0000256" key="1">
    <source>
        <dbReference type="ARBA" id="ARBA00004479"/>
    </source>
</evidence>
<evidence type="ECO:0000256" key="3">
    <source>
        <dbReference type="ARBA" id="ARBA00022692"/>
    </source>
</evidence>
<accession>A0A9Q1FVP6</accession>
<comment type="similarity">
    <text evidence="2">Belongs to the CD164 family.</text>
</comment>
<reference evidence="9" key="1">
    <citation type="journal article" date="2023" name="Science">
        <title>Genome structures resolve the early diversification of teleost fishes.</title>
        <authorList>
            <person name="Parey E."/>
            <person name="Louis A."/>
            <person name="Montfort J."/>
            <person name="Bouchez O."/>
            <person name="Roques C."/>
            <person name="Iampietro C."/>
            <person name="Lluch J."/>
            <person name="Castinel A."/>
            <person name="Donnadieu C."/>
            <person name="Desvignes T."/>
            <person name="Floi Bucao C."/>
            <person name="Jouanno E."/>
            <person name="Wen M."/>
            <person name="Mejri S."/>
            <person name="Dirks R."/>
            <person name="Jansen H."/>
            <person name="Henkel C."/>
            <person name="Chen W.J."/>
            <person name="Zahm M."/>
            <person name="Cabau C."/>
            <person name="Klopp C."/>
            <person name="Thompson A.W."/>
            <person name="Robinson-Rechavi M."/>
            <person name="Braasch I."/>
            <person name="Lecointre G."/>
            <person name="Bobe J."/>
            <person name="Postlethwait J.H."/>
            <person name="Berthelot C."/>
            <person name="Roest Crollius H."/>
            <person name="Guiguen Y."/>
        </authorList>
    </citation>
    <scope>NUCLEOTIDE SEQUENCE</scope>
    <source>
        <strain evidence="9">WJC10195</strain>
    </source>
</reference>
<proteinExistence type="inferred from homology"/>
<comment type="subcellular location">
    <subcellularLocation>
        <location evidence="1">Membrane</location>
        <topology evidence="1">Single-pass type I membrane protein</topology>
    </subcellularLocation>
</comment>
<dbReference type="GO" id="GO:0031410">
    <property type="term" value="C:cytoplasmic vesicle"/>
    <property type="evidence" value="ECO:0007669"/>
    <property type="project" value="TreeGrafter"/>
</dbReference>
<keyword evidence="7" id="KW-0325">Glycoprotein</keyword>
<dbReference type="Proteomes" id="UP001152622">
    <property type="component" value="Chromosome 3"/>
</dbReference>
<sequence length="155" mass="16394">MDFKAFCLLRCAALLTYCFLTSVSYEIPHLMSASSGASDTLAATAVRAMTKTSPMLVRDVPTPASQVTRETVFSESVAPVQTTSTGTTESGSILPGASSITPHTCTDSAFHVGSFVGGVVATVATMLAVFLGYKLSCSRQEVQYRTIQEEHDAVI</sequence>
<feature type="transmembrane region" description="Helical" evidence="8">
    <location>
        <begin position="109"/>
        <end position="133"/>
    </location>
</feature>
<evidence type="ECO:0000256" key="6">
    <source>
        <dbReference type="ARBA" id="ARBA00023136"/>
    </source>
</evidence>
<evidence type="ECO:0000256" key="8">
    <source>
        <dbReference type="SAM" id="Phobius"/>
    </source>
</evidence>
<keyword evidence="6 8" id="KW-0472">Membrane</keyword>
<evidence type="ECO:0000313" key="10">
    <source>
        <dbReference type="Proteomes" id="UP001152622"/>
    </source>
</evidence>
<evidence type="ECO:0000256" key="5">
    <source>
        <dbReference type="ARBA" id="ARBA00022989"/>
    </source>
</evidence>
<comment type="caution">
    <text evidence="9">The sequence shown here is derived from an EMBL/GenBank/DDBJ whole genome shotgun (WGS) entry which is preliminary data.</text>
</comment>
<gene>
    <name evidence="9" type="ORF">SKAU_G00086610</name>
</gene>
<keyword evidence="3 8" id="KW-0812">Transmembrane</keyword>